<dbReference type="Pfam" id="PF04193">
    <property type="entry name" value="PQ-loop"/>
    <property type="match status" value="1"/>
</dbReference>
<feature type="transmembrane region" description="Helical" evidence="5">
    <location>
        <begin position="228"/>
        <end position="253"/>
    </location>
</feature>
<dbReference type="AlphaFoldDB" id="A0A9W4MWH3"/>
<keyword evidence="3 5" id="KW-1133">Transmembrane helix</keyword>
<evidence type="ECO:0000313" key="6">
    <source>
        <dbReference type="EMBL" id="CAG8147329.1"/>
    </source>
</evidence>
<dbReference type="Proteomes" id="UP001153618">
    <property type="component" value="Unassembled WGS sequence"/>
</dbReference>
<feature type="transmembrane region" description="Helical" evidence="5">
    <location>
        <begin position="154"/>
        <end position="177"/>
    </location>
</feature>
<comment type="subcellular location">
    <subcellularLocation>
        <location evidence="1">Membrane</location>
        <topology evidence="1">Multi-pass membrane protein</topology>
    </subcellularLocation>
</comment>
<reference evidence="6" key="1">
    <citation type="submission" date="2021-07" db="EMBL/GenBank/DDBJ databases">
        <authorList>
            <person name="Branca A.L. A."/>
        </authorList>
    </citation>
    <scope>NUCLEOTIDE SEQUENCE</scope>
</reference>
<feature type="transmembrane region" description="Helical" evidence="5">
    <location>
        <begin position="189"/>
        <end position="208"/>
    </location>
</feature>
<keyword evidence="2 5" id="KW-0812">Transmembrane</keyword>
<evidence type="ECO:0000256" key="2">
    <source>
        <dbReference type="ARBA" id="ARBA00022692"/>
    </source>
</evidence>
<evidence type="ECO:0000256" key="5">
    <source>
        <dbReference type="SAM" id="Phobius"/>
    </source>
</evidence>
<keyword evidence="7" id="KW-1185">Reference proteome</keyword>
<proteinExistence type="predicted"/>
<evidence type="ECO:0000256" key="1">
    <source>
        <dbReference type="ARBA" id="ARBA00004141"/>
    </source>
</evidence>
<organism evidence="6 7">
    <name type="scientific">Penicillium olsonii</name>
    <dbReference type="NCBI Taxonomy" id="99116"/>
    <lineage>
        <taxon>Eukaryota</taxon>
        <taxon>Fungi</taxon>
        <taxon>Dikarya</taxon>
        <taxon>Ascomycota</taxon>
        <taxon>Pezizomycotina</taxon>
        <taxon>Eurotiomycetes</taxon>
        <taxon>Eurotiomycetidae</taxon>
        <taxon>Eurotiales</taxon>
        <taxon>Aspergillaceae</taxon>
        <taxon>Penicillium</taxon>
    </lineage>
</organism>
<dbReference type="EMBL" id="CAJVOS010000031">
    <property type="protein sequence ID" value="CAG8147329.1"/>
    <property type="molecule type" value="Genomic_DNA"/>
</dbReference>
<feature type="transmembrane region" description="Helical" evidence="5">
    <location>
        <begin position="6"/>
        <end position="25"/>
    </location>
</feature>
<dbReference type="GO" id="GO:0016020">
    <property type="term" value="C:membrane"/>
    <property type="evidence" value="ECO:0007669"/>
    <property type="project" value="UniProtKB-SubCell"/>
</dbReference>
<protein>
    <submittedName>
        <fullName evidence="6">Uncharacterized protein</fullName>
    </submittedName>
</protein>
<gene>
    <name evidence="6" type="ORF">POLS_LOCUS5977</name>
</gene>
<evidence type="ECO:0000256" key="4">
    <source>
        <dbReference type="ARBA" id="ARBA00023136"/>
    </source>
</evidence>
<feature type="transmembrane region" description="Helical" evidence="5">
    <location>
        <begin position="115"/>
        <end position="134"/>
    </location>
</feature>
<keyword evidence="4 5" id="KW-0472">Membrane</keyword>
<comment type="caution">
    <text evidence="6">The sequence shown here is derived from an EMBL/GenBank/DDBJ whole genome shotgun (WGS) entry which is preliminary data.</text>
</comment>
<accession>A0A9W4MWH3</accession>
<feature type="transmembrane region" description="Helical" evidence="5">
    <location>
        <begin position="80"/>
        <end position="103"/>
    </location>
</feature>
<dbReference type="InterPro" id="IPR006603">
    <property type="entry name" value="PQ-loop_rpt"/>
</dbReference>
<sequence length="285" mass="32654">MHQILLTTSSLVVTFSVLASFLPQIRHVWLRKESGRVCLNYILLNLISSVVNLFLPFFFTVNAGQDMPVWAHVPRIALDWINLAQLAGIWALFNVLFCLAIYYSPISRTRKAKRIAVYIFVLVISLEPLMIDATTDLFCSPMKSPCDVPDLMEFFMALHQHILQPVTLALMVISFYGQAHQRTIDLSPTGLKLQSFIFFISAVWWMFRINMPWDMIDDEAPLPFPAKVMIWLLFARFTACGDAIFAIGQYVLLRLVLRKSRDEAPHAATERQPLLNSTHEDIEHV</sequence>
<dbReference type="OrthoDB" id="5139341at2759"/>
<evidence type="ECO:0000313" key="7">
    <source>
        <dbReference type="Proteomes" id="UP001153618"/>
    </source>
</evidence>
<evidence type="ECO:0000256" key="3">
    <source>
        <dbReference type="ARBA" id="ARBA00022989"/>
    </source>
</evidence>
<name>A0A9W4MWH3_PENOL</name>
<feature type="transmembrane region" description="Helical" evidence="5">
    <location>
        <begin position="37"/>
        <end position="60"/>
    </location>
</feature>